<organism evidence="2 3">
    <name type="scientific">Moorena producens (strain JHB)</name>
    <dbReference type="NCBI Taxonomy" id="1454205"/>
    <lineage>
        <taxon>Bacteria</taxon>
        <taxon>Bacillati</taxon>
        <taxon>Cyanobacteriota</taxon>
        <taxon>Cyanophyceae</taxon>
        <taxon>Coleofasciculales</taxon>
        <taxon>Coleofasciculaceae</taxon>
        <taxon>Moorena</taxon>
    </lineage>
</organism>
<evidence type="ECO:0000313" key="2">
    <source>
        <dbReference type="EMBL" id="AOY79537.1"/>
    </source>
</evidence>
<keyword evidence="1" id="KW-0472">Membrane</keyword>
<dbReference type="EMBL" id="CP017708">
    <property type="protein sequence ID" value="AOY79537.1"/>
    <property type="molecule type" value="Genomic_DNA"/>
</dbReference>
<dbReference type="AlphaFoldDB" id="A0A1D9FW06"/>
<evidence type="ECO:0000256" key="1">
    <source>
        <dbReference type="SAM" id="Phobius"/>
    </source>
</evidence>
<feature type="transmembrane region" description="Helical" evidence="1">
    <location>
        <begin position="27"/>
        <end position="46"/>
    </location>
</feature>
<keyword evidence="1" id="KW-1133">Transmembrane helix</keyword>
<protein>
    <submittedName>
        <fullName evidence="2">Uncharacterized protein</fullName>
    </submittedName>
</protein>
<evidence type="ECO:0000313" key="3">
    <source>
        <dbReference type="Proteomes" id="UP000176944"/>
    </source>
</evidence>
<dbReference type="Proteomes" id="UP000176944">
    <property type="component" value="Chromosome"/>
</dbReference>
<keyword evidence="1" id="KW-0812">Transmembrane</keyword>
<accession>A0A1D9FW06</accession>
<gene>
    <name evidence="2" type="ORF">BJP36_06020</name>
</gene>
<name>A0A1D9FW06_MOOP1</name>
<sequence length="102" mass="11210">MVLVAISLIPLSAITLALYPLTQKSWFLVFAVIGLFRIAFIGLKMSSTQKILALKKLAAAPINLSILKTWVLSLIRANGYDSITESIDSLGHNLTYLWSICT</sequence>
<proteinExistence type="predicted"/>
<reference evidence="3" key="1">
    <citation type="submission" date="2016-10" db="EMBL/GenBank/DDBJ databases">
        <title>Comparative genomics uncovers the prolific and rare metabolic potential of the cyanobacterial genus Moorea.</title>
        <authorList>
            <person name="Leao T."/>
            <person name="Castelao G."/>
            <person name="Korobeynikov A."/>
            <person name="Monroe E.A."/>
            <person name="Podell S."/>
            <person name="Glukhov E."/>
            <person name="Allen E."/>
            <person name="Gerwick W.H."/>
            <person name="Gerwick L."/>
        </authorList>
    </citation>
    <scope>NUCLEOTIDE SEQUENCE [LARGE SCALE GENOMIC DNA]</scope>
    <source>
        <strain evidence="3">JHB</strain>
    </source>
</reference>